<comment type="catalytic activity">
    <reaction evidence="5">
        <text>Exonucleolytic cleavage in either 5'- to 3'- or 3'- to 5'-direction to yield nucleoside 5'-phosphates.</text>
        <dbReference type="EC" id="3.1.11.6"/>
    </reaction>
</comment>
<proteinExistence type="inferred from homology"/>
<dbReference type="GO" id="GO:0009318">
    <property type="term" value="C:exodeoxyribonuclease VII complex"/>
    <property type="evidence" value="ECO:0007669"/>
    <property type="project" value="UniProtKB-UniRule"/>
</dbReference>
<dbReference type="InterPro" id="IPR020579">
    <property type="entry name" value="Exonuc_VII_lsu_C"/>
</dbReference>
<evidence type="ECO:0000259" key="7">
    <source>
        <dbReference type="Pfam" id="PF13742"/>
    </source>
</evidence>
<comment type="caution">
    <text evidence="8">The sequence shown here is derived from an EMBL/GenBank/DDBJ whole genome shotgun (WGS) entry which is preliminary data.</text>
</comment>
<reference evidence="8 9" key="1">
    <citation type="submission" date="2019-12" db="EMBL/GenBank/DDBJ databases">
        <title>Chitinophaga sp. strain ysch24 (GDMCC 1.1355), whole genome shotgun sequence.</title>
        <authorList>
            <person name="Zhang X."/>
        </authorList>
    </citation>
    <scope>NUCLEOTIDE SEQUENCE [LARGE SCALE GENOMIC DNA]</scope>
    <source>
        <strain evidence="9">ysch24</strain>
    </source>
</reference>
<evidence type="ECO:0000256" key="1">
    <source>
        <dbReference type="ARBA" id="ARBA00022490"/>
    </source>
</evidence>
<dbReference type="PANTHER" id="PTHR30008:SF0">
    <property type="entry name" value="EXODEOXYRIBONUCLEASE 7 LARGE SUBUNIT"/>
    <property type="match status" value="1"/>
</dbReference>
<accession>A0A7K1U660</accession>
<dbReference type="AlphaFoldDB" id="A0A7K1U660"/>
<dbReference type="GO" id="GO:0008855">
    <property type="term" value="F:exodeoxyribonuclease VII activity"/>
    <property type="evidence" value="ECO:0007669"/>
    <property type="project" value="UniProtKB-UniRule"/>
</dbReference>
<dbReference type="InterPro" id="IPR025824">
    <property type="entry name" value="OB-fold_nuc-bd_dom"/>
</dbReference>
<evidence type="ECO:0000313" key="8">
    <source>
        <dbReference type="EMBL" id="MVT09829.1"/>
    </source>
</evidence>
<evidence type="ECO:0000259" key="6">
    <source>
        <dbReference type="Pfam" id="PF02601"/>
    </source>
</evidence>
<dbReference type="GO" id="GO:0003676">
    <property type="term" value="F:nucleic acid binding"/>
    <property type="evidence" value="ECO:0007669"/>
    <property type="project" value="InterPro"/>
</dbReference>
<dbReference type="PANTHER" id="PTHR30008">
    <property type="entry name" value="EXODEOXYRIBONUCLEASE 7 LARGE SUBUNIT"/>
    <property type="match status" value="1"/>
</dbReference>
<evidence type="ECO:0000256" key="2">
    <source>
        <dbReference type="ARBA" id="ARBA00022722"/>
    </source>
</evidence>
<evidence type="ECO:0000256" key="3">
    <source>
        <dbReference type="ARBA" id="ARBA00022801"/>
    </source>
</evidence>
<dbReference type="GO" id="GO:0006308">
    <property type="term" value="P:DNA catabolic process"/>
    <property type="evidence" value="ECO:0007669"/>
    <property type="project" value="UniProtKB-UniRule"/>
</dbReference>
<feature type="domain" description="Exonuclease VII large subunit C-terminal" evidence="6">
    <location>
        <begin position="154"/>
        <end position="464"/>
    </location>
</feature>
<keyword evidence="4 5" id="KW-0269">Exonuclease</keyword>
<keyword evidence="9" id="KW-1185">Reference proteome</keyword>
<dbReference type="EC" id="3.1.11.6" evidence="5"/>
<dbReference type="GO" id="GO:0005737">
    <property type="term" value="C:cytoplasm"/>
    <property type="evidence" value="ECO:0007669"/>
    <property type="project" value="UniProtKB-SubCell"/>
</dbReference>
<feature type="domain" description="OB-fold nucleic acid binding" evidence="7">
    <location>
        <begin position="8"/>
        <end position="115"/>
    </location>
</feature>
<dbReference type="NCBIfam" id="TIGR00237">
    <property type="entry name" value="xseA"/>
    <property type="match status" value="1"/>
</dbReference>
<protein>
    <recommendedName>
        <fullName evidence="5">Exodeoxyribonuclease 7 large subunit</fullName>
        <ecNumber evidence="5">3.1.11.6</ecNumber>
    </recommendedName>
</protein>
<sequence>MDTQHYITLSQLAATIQGTIRNAFTGYSAWVVADITSHSFYPAKGYHYFDLVEKDTRSHQLTAKISATAWGNGSMRIREFESVTGQRFSNDMQVLVKVAVEYHPVYGLKLSLLDIDPSFTIGMLEQQKQATLQRLLTECGDIVRKTPEGYITFNKQLSLSPVIQRIAVISSASSAGYQDFMHTLEANAYRYTFHADNYFAAVQGEANAAQVCAQFDAIAASGKSYDTVVIIRGGGAQTDLLLFDQYILGKAVAGFPVPVITGIGHLKNETITDMLAHTATKTPTRAAELIIAHNRTFEESLLSVQKHIIIRMQQMLSGRQQQLAALHAGIVNHSRDILSVSVEGLARCRQMIPQGARHLLLKQRSAMAQLSGQVLVKPGQVTAARIQELSHIKKDIQLYARKLMQQQQQQLQHHETVIKIMSPQSLLQKGFAMVYHNGAIMTGSSQLQAGDKITVRMTDADVHATINSKTINDGNEPNI</sequence>
<evidence type="ECO:0000256" key="4">
    <source>
        <dbReference type="ARBA" id="ARBA00022839"/>
    </source>
</evidence>
<dbReference type="EMBL" id="WRXN01000006">
    <property type="protein sequence ID" value="MVT09829.1"/>
    <property type="molecule type" value="Genomic_DNA"/>
</dbReference>
<comment type="similarity">
    <text evidence="5">Belongs to the XseA family.</text>
</comment>
<dbReference type="Proteomes" id="UP000461730">
    <property type="component" value="Unassembled WGS sequence"/>
</dbReference>
<name>A0A7K1U660_9BACT</name>
<gene>
    <name evidence="8" type="primary">xseA</name>
    <name evidence="8" type="ORF">GO493_16275</name>
</gene>
<keyword evidence="2 5" id="KW-0540">Nuclease</keyword>
<evidence type="ECO:0000256" key="5">
    <source>
        <dbReference type="RuleBase" id="RU004355"/>
    </source>
</evidence>
<dbReference type="InterPro" id="IPR003753">
    <property type="entry name" value="Exonuc_VII_L"/>
</dbReference>
<keyword evidence="3 5" id="KW-0378">Hydrolase</keyword>
<keyword evidence="1" id="KW-0963">Cytoplasm</keyword>
<dbReference type="Pfam" id="PF02601">
    <property type="entry name" value="Exonuc_VII_L"/>
    <property type="match status" value="1"/>
</dbReference>
<comment type="subcellular location">
    <subcellularLocation>
        <location evidence="5">Cytoplasm</location>
    </subcellularLocation>
</comment>
<organism evidence="8 9">
    <name type="scientific">Chitinophaga tropicalis</name>
    <dbReference type="NCBI Taxonomy" id="2683588"/>
    <lineage>
        <taxon>Bacteria</taxon>
        <taxon>Pseudomonadati</taxon>
        <taxon>Bacteroidota</taxon>
        <taxon>Chitinophagia</taxon>
        <taxon>Chitinophagales</taxon>
        <taxon>Chitinophagaceae</taxon>
        <taxon>Chitinophaga</taxon>
    </lineage>
</organism>
<evidence type="ECO:0000313" key="9">
    <source>
        <dbReference type="Proteomes" id="UP000461730"/>
    </source>
</evidence>
<dbReference type="Pfam" id="PF13742">
    <property type="entry name" value="tRNA_anti_2"/>
    <property type="match status" value="1"/>
</dbReference>